<dbReference type="InParanoid" id="A0A0D2J572"/>
<dbReference type="SUPFAM" id="SSF52540">
    <property type="entry name" value="P-loop containing nucleoside triphosphate hydrolases"/>
    <property type="match status" value="1"/>
</dbReference>
<evidence type="ECO:0000256" key="5">
    <source>
        <dbReference type="ARBA" id="ARBA00037066"/>
    </source>
</evidence>
<accession>A0A0D2J572</accession>
<dbReference type="GO" id="GO:0016887">
    <property type="term" value="F:ATP hydrolysis activity"/>
    <property type="evidence" value="ECO:0007669"/>
    <property type="project" value="InterPro"/>
</dbReference>
<keyword evidence="4" id="KW-1278">Translocase</keyword>
<evidence type="ECO:0000313" key="8">
    <source>
        <dbReference type="Proteomes" id="UP000032233"/>
    </source>
</evidence>
<feature type="domain" description="ABC transporter" evidence="6">
    <location>
        <begin position="2"/>
        <end position="238"/>
    </location>
</feature>
<keyword evidence="2" id="KW-0547">Nucleotide-binding</keyword>
<dbReference type="Gene3D" id="3.40.50.300">
    <property type="entry name" value="P-loop containing nucleotide triphosphate hydrolases"/>
    <property type="match status" value="1"/>
</dbReference>
<dbReference type="InterPro" id="IPR027417">
    <property type="entry name" value="P-loop_NTPase"/>
</dbReference>
<keyword evidence="8" id="KW-1185">Reference proteome</keyword>
<evidence type="ECO:0000256" key="3">
    <source>
        <dbReference type="ARBA" id="ARBA00022840"/>
    </source>
</evidence>
<dbReference type="PANTHER" id="PTHR42794:SF1">
    <property type="entry name" value="HEMIN IMPORT ATP-BINDING PROTEIN HMUV"/>
    <property type="match status" value="1"/>
</dbReference>
<evidence type="ECO:0000259" key="6">
    <source>
        <dbReference type="PROSITE" id="PS50893"/>
    </source>
</evidence>
<dbReference type="InterPro" id="IPR003439">
    <property type="entry name" value="ABC_transporter-like_ATP-bd"/>
</dbReference>
<dbReference type="AlphaFoldDB" id="A0A0D2J572"/>
<evidence type="ECO:0000256" key="1">
    <source>
        <dbReference type="ARBA" id="ARBA00022448"/>
    </source>
</evidence>
<name>A0A0D2J572_9BACT</name>
<proteinExistence type="predicted"/>
<evidence type="ECO:0000313" key="7">
    <source>
        <dbReference type="EMBL" id="KIX10856.1"/>
    </source>
</evidence>
<evidence type="ECO:0000256" key="2">
    <source>
        <dbReference type="ARBA" id="ARBA00022741"/>
    </source>
</evidence>
<dbReference type="InterPro" id="IPR003593">
    <property type="entry name" value="AAA+_ATPase"/>
</dbReference>
<evidence type="ECO:0000256" key="4">
    <source>
        <dbReference type="ARBA" id="ARBA00022967"/>
    </source>
</evidence>
<dbReference type="SMART" id="SM00382">
    <property type="entry name" value="AAA"/>
    <property type="match status" value="1"/>
</dbReference>
<keyword evidence="1" id="KW-0813">Transport</keyword>
<comment type="function">
    <text evidence="5">Part of the ABC transporter complex HmuTUV involved in hemin import. Responsible for energy coupling to the transport system.</text>
</comment>
<dbReference type="Pfam" id="PF00005">
    <property type="entry name" value="ABC_tran"/>
    <property type="match status" value="1"/>
</dbReference>
<keyword evidence="3" id="KW-0067">ATP-binding</keyword>
<dbReference type="GO" id="GO:0005524">
    <property type="term" value="F:ATP binding"/>
    <property type="evidence" value="ECO:0007669"/>
    <property type="project" value="UniProtKB-KW"/>
</dbReference>
<reference evidence="7 8" key="1">
    <citation type="submission" date="2013-11" db="EMBL/GenBank/DDBJ databases">
        <title>Metagenomic analysis of a methanogenic consortium involved in long chain n-alkane degradation.</title>
        <authorList>
            <person name="Davidova I.A."/>
            <person name="Callaghan A.V."/>
            <person name="Wawrik B."/>
            <person name="Pruitt S."/>
            <person name="Marks C."/>
            <person name="Duncan K.E."/>
            <person name="Suflita J.M."/>
        </authorList>
    </citation>
    <scope>NUCLEOTIDE SEQUENCE [LARGE SCALE GENOMIC DNA]</scope>
    <source>
        <strain evidence="7 8">SPR</strain>
    </source>
</reference>
<dbReference type="PROSITE" id="PS50893">
    <property type="entry name" value="ABC_TRANSPORTER_2"/>
    <property type="match status" value="1"/>
</dbReference>
<dbReference type="STRING" id="1429043.X474_26735"/>
<comment type="caution">
    <text evidence="7">The sequence shown here is derived from an EMBL/GenBank/DDBJ whole genome shotgun (WGS) entry which is preliminary data.</text>
</comment>
<dbReference type="FunFam" id="3.40.50.300:FF:000134">
    <property type="entry name" value="Iron-enterobactin ABC transporter ATP-binding protein"/>
    <property type="match status" value="1"/>
</dbReference>
<sequence>MLELEKLSVGYGRKIVLSEVNFSLEEGRFLSLLGPNGAGKTTLLRTLTGLQPALSGRVLILGQDLARMNRAKLARIQAVVLTDRLTPGLLTAYEVTALGRYPHTGFLGKLGPDDHQAVSRALEMVEAKGLAERFFQRLSDGEKQKIILARALAQEPKLILLDEPTVHLDLKHRLEVISILRNLCRDLGITVVASLHDVDMASRLSDQVALIAEGGLADFGPPELVLNDSSVARLYKLEGARYDSRLGVMELENQGKRGPVFVVPGGGSATSLLRLLHKRGFALLCGVAHQGDMDHHLASVLGARMVSVPAFSRASEKDLDNCLELMNMADVVIDSGFELGMANQANRDLLIRALQKGKQVFSLRSDHEAKEMLGSLSANLVCCKNELDLAREISAYNHALVIPKKQSA</sequence>
<dbReference type="CDD" id="cd03214">
    <property type="entry name" value="ABC_Iron-Siderophores_B12_Hemin"/>
    <property type="match status" value="1"/>
</dbReference>
<gene>
    <name evidence="7" type="ORF">X474_26735</name>
</gene>
<dbReference type="Proteomes" id="UP000032233">
    <property type="component" value="Unassembled WGS sequence"/>
</dbReference>
<protein>
    <submittedName>
        <fullName evidence="7">Iron ABC transporter ATPase</fullName>
    </submittedName>
</protein>
<dbReference type="PANTHER" id="PTHR42794">
    <property type="entry name" value="HEMIN IMPORT ATP-BINDING PROTEIN HMUV"/>
    <property type="match status" value="1"/>
</dbReference>
<organism evidence="7 8">
    <name type="scientific">Dethiosulfatarculus sandiegensis</name>
    <dbReference type="NCBI Taxonomy" id="1429043"/>
    <lineage>
        <taxon>Bacteria</taxon>
        <taxon>Pseudomonadati</taxon>
        <taxon>Thermodesulfobacteriota</taxon>
        <taxon>Desulfarculia</taxon>
        <taxon>Desulfarculales</taxon>
        <taxon>Desulfarculaceae</taxon>
        <taxon>Dethiosulfatarculus</taxon>
    </lineage>
</organism>
<dbReference type="EMBL" id="AZAC01000078">
    <property type="protein sequence ID" value="KIX10856.1"/>
    <property type="molecule type" value="Genomic_DNA"/>
</dbReference>